<dbReference type="GO" id="GO:0003677">
    <property type="term" value="F:DNA binding"/>
    <property type="evidence" value="ECO:0007669"/>
    <property type="project" value="UniProtKB-UniRule"/>
</dbReference>
<keyword evidence="4" id="KW-0233">DNA recombination</keyword>
<evidence type="ECO:0000256" key="3">
    <source>
        <dbReference type="ARBA" id="ARBA00023125"/>
    </source>
</evidence>
<dbReference type="InterPro" id="IPR013762">
    <property type="entry name" value="Integrase-like_cat_sf"/>
</dbReference>
<dbReference type="GO" id="GO:0006310">
    <property type="term" value="P:DNA recombination"/>
    <property type="evidence" value="ECO:0007669"/>
    <property type="project" value="UniProtKB-KW"/>
</dbReference>
<dbReference type="InterPro" id="IPR050090">
    <property type="entry name" value="Tyrosine_recombinase_XerCD"/>
</dbReference>
<name>A0AB33UC27_STRSU</name>
<dbReference type="InterPro" id="IPR011010">
    <property type="entry name" value="DNA_brk_join_enz"/>
</dbReference>
<evidence type="ECO:0000256" key="1">
    <source>
        <dbReference type="ARBA" id="ARBA00008857"/>
    </source>
</evidence>
<dbReference type="EMBL" id="FILR01000010">
    <property type="protein sequence ID" value="CYX52738.1"/>
    <property type="molecule type" value="Genomic_DNA"/>
</dbReference>
<dbReference type="PROSITE" id="PS51900">
    <property type="entry name" value="CB"/>
    <property type="match status" value="1"/>
</dbReference>
<evidence type="ECO:0000313" key="9">
    <source>
        <dbReference type="Proteomes" id="UP000071601"/>
    </source>
</evidence>
<dbReference type="InterPro" id="IPR004107">
    <property type="entry name" value="Integrase_SAM-like_N"/>
</dbReference>
<organism evidence="8 9">
    <name type="scientific">Streptococcus suis</name>
    <dbReference type="NCBI Taxonomy" id="1307"/>
    <lineage>
        <taxon>Bacteria</taxon>
        <taxon>Bacillati</taxon>
        <taxon>Bacillota</taxon>
        <taxon>Bacilli</taxon>
        <taxon>Lactobacillales</taxon>
        <taxon>Streptococcaceae</taxon>
        <taxon>Streptococcus</taxon>
    </lineage>
</organism>
<dbReference type="InterPro" id="IPR028259">
    <property type="entry name" value="AP2-like_int_N"/>
</dbReference>
<dbReference type="Pfam" id="PF00589">
    <property type="entry name" value="Phage_integrase"/>
    <property type="match status" value="1"/>
</dbReference>
<comment type="similarity">
    <text evidence="1">Belongs to the 'phage' integrase family.</text>
</comment>
<dbReference type="InterPro" id="IPR010998">
    <property type="entry name" value="Integrase_recombinase_N"/>
</dbReference>
<protein>
    <submittedName>
        <fullName evidence="8">Prophage LambdaSa2, site-specific recombinase phage integrase family protein</fullName>
    </submittedName>
</protein>
<gene>
    <name evidence="8" type="primary">Int-Tn_2</name>
    <name evidence="8" type="ORF">ERS132525_01140</name>
</gene>
<evidence type="ECO:0000259" key="7">
    <source>
        <dbReference type="PROSITE" id="PS51900"/>
    </source>
</evidence>
<proteinExistence type="inferred from homology"/>
<evidence type="ECO:0000313" key="8">
    <source>
        <dbReference type="EMBL" id="CYX52738.1"/>
    </source>
</evidence>
<keyword evidence="2" id="KW-0229">DNA integration</keyword>
<dbReference type="Gene3D" id="1.10.443.10">
    <property type="entry name" value="Intergrase catalytic core"/>
    <property type="match status" value="1"/>
</dbReference>
<dbReference type="Pfam" id="PF14657">
    <property type="entry name" value="Arm-DNA-bind_4"/>
    <property type="match status" value="1"/>
</dbReference>
<reference evidence="8 9" key="1">
    <citation type="submission" date="2016-02" db="EMBL/GenBank/DDBJ databases">
        <authorList>
            <consortium name="Pathogen Informatics"/>
        </authorList>
    </citation>
    <scope>NUCLEOTIDE SEQUENCE [LARGE SCALE GENOMIC DNA]</scope>
    <source>
        <strain evidence="8 9">SS985</strain>
    </source>
</reference>
<dbReference type="AlphaFoldDB" id="A0AB33UC27"/>
<dbReference type="CDD" id="cd01189">
    <property type="entry name" value="INT_ICEBs1_C_like"/>
    <property type="match status" value="1"/>
</dbReference>
<dbReference type="RefSeq" id="WP_044684546.1">
    <property type="nucleotide sequence ID" value="NZ_CEGZ01000015.1"/>
</dbReference>
<dbReference type="PROSITE" id="PS51898">
    <property type="entry name" value="TYR_RECOMBINASE"/>
    <property type="match status" value="1"/>
</dbReference>
<dbReference type="GO" id="GO:0015074">
    <property type="term" value="P:DNA integration"/>
    <property type="evidence" value="ECO:0007669"/>
    <property type="project" value="UniProtKB-KW"/>
</dbReference>
<evidence type="ECO:0000256" key="4">
    <source>
        <dbReference type="ARBA" id="ARBA00023172"/>
    </source>
</evidence>
<evidence type="ECO:0000259" key="6">
    <source>
        <dbReference type="PROSITE" id="PS51898"/>
    </source>
</evidence>
<evidence type="ECO:0000256" key="2">
    <source>
        <dbReference type="ARBA" id="ARBA00022908"/>
    </source>
</evidence>
<dbReference type="Proteomes" id="UP000071601">
    <property type="component" value="Unassembled WGS sequence"/>
</dbReference>
<evidence type="ECO:0000256" key="5">
    <source>
        <dbReference type="PROSITE-ProRule" id="PRU01248"/>
    </source>
</evidence>
<dbReference type="SUPFAM" id="SSF56349">
    <property type="entry name" value="DNA breaking-rejoining enzymes"/>
    <property type="match status" value="1"/>
</dbReference>
<feature type="domain" description="Core-binding (CB)" evidence="7">
    <location>
        <begin position="60"/>
        <end position="141"/>
    </location>
</feature>
<sequence>MASYRKRENGLWEYRISYKTIDGKYKRKEKGGFKTKKLAQAAALDVEKKLTQNILTNDEVTLYDFVKTWSEVYKRPYVKDKTWETYTKNFRHVKNYFQEMKVKDITPLYYQKKLNEFGEKYAQETIEKFHYQIKGAMKVAVREEVIRFNFADDAKVKSQIEIRDEENDFLEEHELKALLALTREKVRYVTYFTLYLLAVTGLRFSEVMGLTWNDVDFENGILDINKAFDYSNTKDFCALKNDPSERKVPIDSKTIEILREYRKNHWQANIKNRICFGVSNSACNKIIKRIVGRPVRNHSLRHTYASYLIFNGVDIVTISKLLGHESPDITLKVYTHQMEALAERNFEKIKNIFLVA</sequence>
<dbReference type="Pfam" id="PF14659">
    <property type="entry name" value="Phage_int_SAM_3"/>
    <property type="match status" value="1"/>
</dbReference>
<comment type="caution">
    <text evidence="8">The sequence shown here is derived from an EMBL/GenBank/DDBJ whole genome shotgun (WGS) entry which is preliminary data.</text>
</comment>
<keyword evidence="3 5" id="KW-0238">DNA-binding</keyword>
<dbReference type="InterPro" id="IPR044068">
    <property type="entry name" value="CB"/>
</dbReference>
<dbReference type="InterPro" id="IPR002104">
    <property type="entry name" value="Integrase_catalytic"/>
</dbReference>
<feature type="domain" description="Tyr recombinase" evidence="6">
    <location>
        <begin position="165"/>
        <end position="350"/>
    </location>
</feature>
<accession>A0AB33UC27</accession>
<dbReference type="PANTHER" id="PTHR30349:SF64">
    <property type="entry name" value="PROPHAGE INTEGRASE INTD-RELATED"/>
    <property type="match status" value="1"/>
</dbReference>
<dbReference type="Gene3D" id="1.10.150.130">
    <property type="match status" value="1"/>
</dbReference>
<dbReference type="PANTHER" id="PTHR30349">
    <property type="entry name" value="PHAGE INTEGRASE-RELATED"/>
    <property type="match status" value="1"/>
</dbReference>